<evidence type="ECO:0000313" key="3">
    <source>
        <dbReference type="Proteomes" id="UP001597104"/>
    </source>
</evidence>
<dbReference type="Gene3D" id="3.40.50.360">
    <property type="match status" value="1"/>
</dbReference>
<dbReference type="PANTHER" id="PTHR30543:SF21">
    <property type="entry name" value="NAD(P)H-DEPENDENT FMN REDUCTASE LOT6"/>
    <property type="match status" value="1"/>
</dbReference>
<evidence type="ECO:0000313" key="2">
    <source>
        <dbReference type="EMBL" id="MFD0898272.1"/>
    </source>
</evidence>
<dbReference type="PANTHER" id="PTHR30543">
    <property type="entry name" value="CHROMATE REDUCTASE"/>
    <property type="match status" value="1"/>
</dbReference>
<dbReference type="EMBL" id="JBHTIO010000051">
    <property type="protein sequence ID" value="MFD0898272.1"/>
    <property type="molecule type" value="Genomic_DNA"/>
</dbReference>
<evidence type="ECO:0000259" key="1">
    <source>
        <dbReference type="Pfam" id="PF03358"/>
    </source>
</evidence>
<accession>A0ABW3EDQ7</accession>
<name>A0ABW3EDQ7_9LACO</name>
<dbReference type="EC" id="1.-.-.-" evidence="2"/>
<dbReference type="Proteomes" id="UP001597104">
    <property type="component" value="Unassembled WGS sequence"/>
</dbReference>
<reference evidence="3" key="1">
    <citation type="journal article" date="2019" name="Int. J. Syst. Evol. Microbiol.">
        <title>The Global Catalogue of Microorganisms (GCM) 10K type strain sequencing project: providing services to taxonomists for standard genome sequencing and annotation.</title>
        <authorList>
            <consortium name="The Broad Institute Genomics Platform"/>
            <consortium name="The Broad Institute Genome Sequencing Center for Infectious Disease"/>
            <person name="Wu L."/>
            <person name="Ma J."/>
        </authorList>
    </citation>
    <scope>NUCLEOTIDE SEQUENCE [LARGE SCALE GENOMIC DNA]</scope>
    <source>
        <strain evidence="3">CCM 8925</strain>
    </source>
</reference>
<sequence>MKILEIVGTNAPKSYNRTLLAYMQKRYGSANKEISLLEINNIPLFNEAFFTQERPAVVQDLYDQVDTADGLIISTPEYDHAITAALKSVMEWLSCEKELMLQKPVMLVGTSLGVQGTSRAQDNLRQILNSPGLAAKVMAGNEFLLGLGKQKFNEKGQLIDQGTIAFLDECFDQFLELTQAN</sequence>
<organism evidence="2 3">
    <name type="scientific">Loigolactobacillus binensis</name>
    <dbReference type="NCBI Taxonomy" id="2559922"/>
    <lineage>
        <taxon>Bacteria</taxon>
        <taxon>Bacillati</taxon>
        <taxon>Bacillota</taxon>
        <taxon>Bacilli</taxon>
        <taxon>Lactobacillales</taxon>
        <taxon>Lactobacillaceae</taxon>
        <taxon>Loigolactobacillus</taxon>
    </lineage>
</organism>
<dbReference type="SUPFAM" id="SSF52218">
    <property type="entry name" value="Flavoproteins"/>
    <property type="match status" value="1"/>
</dbReference>
<keyword evidence="3" id="KW-1185">Reference proteome</keyword>
<dbReference type="RefSeq" id="WP_137638632.1">
    <property type="nucleotide sequence ID" value="NZ_BJDN01000032.1"/>
</dbReference>
<keyword evidence="2" id="KW-0560">Oxidoreductase</keyword>
<protein>
    <submittedName>
        <fullName evidence="2">NADPH-dependent FMN reductase</fullName>
        <ecNumber evidence="2">1.-.-.-</ecNumber>
    </submittedName>
</protein>
<comment type="caution">
    <text evidence="2">The sequence shown here is derived from an EMBL/GenBank/DDBJ whole genome shotgun (WGS) entry which is preliminary data.</text>
</comment>
<dbReference type="Pfam" id="PF03358">
    <property type="entry name" value="FMN_red"/>
    <property type="match status" value="1"/>
</dbReference>
<dbReference type="InterPro" id="IPR050712">
    <property type="entry name" value="NAD(P)H-dep_reductase"/>
</dbReference>
<gene>
    <name evidence="2" type="ORF">ACFQZ7_11125</name>
</gene>
<dbReference type="InterPro" id="IPR029039">
    <property type="entry name" value="Flavoprotein-like_sf"/>
</dbReference>
<dbReference type="GO" id="GO:0016491">
    <property type="term" value="F:oxidoreductase activity"/>
    <property type="evidence" value="ECO:0007669"/>
    <property type="project" value="UniProtKB-KW"/>
</dbReference>
<proteinExistence type="predicted"/>
<dbReference type="InterPro" id="IPR005025">
    <property type="entry name" value="FMN_Rdtase-like_dom"/>
</dbReference>
<feature type="domain" description="NADPH-dependent FMN reductase-like" evidence="1">
    <location>
        <begin position="1"/>
        <end position="147"/>
    </location>
</feature>